<feature type="compositionally biased region" description="Low complexity" evidence="1">
    <location>
        <begin position="147"/>
        <end position="160"/>
    </location>
</feature>
<dbReference type="Pfam" id="PF01764">
    <property type="entry name" value="Lipase_3"/>
    <property type="match status" value="1"/>
</dbReference>
<feature type="domain" description="Fungal lipase-type" evidence="2">
    <location>
        <begin position="364"/>
        <end position="513"/>
    </location>
</feature>
<dbReference type="Gene3D" id="3.40.50.1820">
    <property type="entry name" value="alpha/beta hydrolase"/>
    <property type="match status" value="1"/>
</dbReference>
<dbReference type="Proteomes" id="UP001498421">
    <property type="component" value="Unassembled WGS sequence"/>
</dbReference>
<dbReference type="PANTHER" id="PTHR46023">
    <property type="entry name" value="LIPASE CLASS 3 PROTEIN-LIKE"/>
    <property type="match status" value="1"/>
</dbReference>
<evidence type="ECO:0000256" key="1">
    <source>
        <dbReference type="SAM" id="MobiDB-lite"/>
    </source>
</evidence>
<gene>
    <name evidence="3" type="ORF">QQZ08_006811</name>
</gene>
<feature type="compositionally biased region" description="Basic and acidic residues" evidence="1">
    <location>
        <begin position="564"/>
        <end position="574"/>
    </location>
</feature>
<feature type="region of interest" description="Disordered" evidence="1">
    <location>
        <begin position="233"/>
        <end position="275"/>
    </location>
</feature>
<feature type="compositionally biased region" description="Low complexity" evidence="1">
    <location>
        <begin position="109"/>
        <end position="131"/>
    </location>
</feature>
<feature type="compositionally biased region" description="Gly residues" evidence="1">
    <location>
        <begin position="99"/>
        <end position="108"/>
    </location>
</feature>
<organism evidence="3 4">
    <name type="scientific">Neonectria magnoliae</name>
    <dbReference type="NCBI Taxonomy" id="2732573"/>
    <lineage>
        <taxon>Eukaryota</taxon>
        <taxon>Fungi</taxon>
        <taxon>Dikarya</taxon>
        <taxon>Ascomycota</taxon>
        <taxon>Pezizomycotina</taxon>
        <taxon>Sordariomycetes</taxon>
        <taxon>Hypocreomycetidae</taxon>
        <taxon>Hypocreales</taxon>
        <taxon>Nectriaceae</taxon>
        <taxon>Neonectria</taxon>
    </lineage>
</organism>
<feature type="region of interest" description="Disordered" evidence="1">
    <location>
        <begin position="536"/>
        <end position="578"/>
    </location>
</feature>
<feature type="compositionally biased region" description="Low complexity" evidence="1">
    <location>
        <begin position="239"/>
        <end position="252"/>
    </location>
</feature>
<accession>A0ABR1I111</accession>
<dbReference type="InterPro" id="IPR002921">
    <property type="entry name" value="Fungal_lipase-type"/>
</dbReference>
<evidence type="ECO:0000313" key="3">
    <source>
        <dbReference type="EMBL" id="KAK7426633.1"/>
    </source>
</evidence>
<feature type="region of interest" description="Disordered" evidence="1">
    <location>
        <begin position="1"/>
        <end position="74"/>
    </location>
</feature>
<dbReference type="EMBL" id="JAZAVK010000063">
    <property type="protein sequence ID" value="KAK7426633.1"/>
    <property type="molecule type" value="Genomic_DNA"/>
</dbReference>
<reference evidence="3 4" key="1">
    <citation type="journal article" date="2025" name="Microbiol. Resour. Announc.">
        <title>Draft genome sequences for Neonectria magnoliae and Neonectria punicea, canker pathogens of Liriodendron tulipifera and Acer saccharum in West Virginia.</title>
        <authorList>
            <person name="Petronek H.M."/>
            <person name="Kasson M.T."/>
            <person name="Metheny A.M."/>
            <person name="Stauder C.M."/>
            <person name="Lovett B."/>
            <person name="Lynch S.C."/>
            <person name="Garnas J.R."/>
            <person name="Kasson L.R."/>
            <person name="Stajich J.E."/>
        </authorList>
    </citation>
    <scope>NUCLEOTIDE SEQUENCE [LARGE SCALE GENOMIC DNA]</scope>
    <source>
        <strain evidence="3 4">NRRL 64651</strain>
    </source>
</reference>
<name>A0ABR1I111_9HYPO</name>
<feature type="compositionally biased region" description="Basic residues" evidence="1">
    <location>
        <begin position="1"/>
        <end position="11"/>
    </location>
</feature>
<sequence>MGWFSKKKTKKTASSQAKPQQVAQKPSFAAPPNVYSARPQPPLPQQRPLPRPNLPYGHQYGAQSQPHFQPAGYLPAPSGWTPPVPSYQPVIVNHQHYYLGGGGGGGGQQQQQLQQLQQHQPQQLQHPQQPHHSPPSNQSLRPPPQHHPYQQQQAQQPQQQNHSPLGRFTGSMVNLTKDMVPAIPQLYDDGLSVWHGCNQLATSTAARYDQVYSRFNNVMTLIDTEMCHGNENDLFNCHSEPPQASSPSNSPPLTQDRGFSGSKPKKSLKPKKSQSSNVAASVVSGNYFSKVEFYANSKLPRDLPRLVLYPSTWPILTLAARYSQGVYNRPTGAELDAHVSGDWLMGTKAMCIKSVPMDHMNIIVFAIRGTASFMDWAVNLNTAPVSPVSFLDDPGNLCHAGFLSVAKKMVRPVAARLRQLLREDPSRSKYSLLITGHSAGGAVASLLYSHMLAETKDAESELNILTGRFKRIHCVTFGTPPVSLLPLTKPNQPHLKNSLFLSFVNEGDPVVRADKAYVKSLIELLTSPLPILTLIKTKDQRGRKSSSDSRKSRSKSAPASKSRSRSDSTPEKPRWNVPPCTLSNAGRLIVLRSGDTKARPKDRKTVSERLKEGVVAVTCQEEQLRSVIWGDPVCHLMSLYAGRVEALAVESVTGKGR</sequence>
<evidence type="ECO:0000259" key="2">
    <source>
        <dbReference type="Pfam" id="PF01764"/>
    </source>
</evidence>
<proteinExistence type="predicted"/>
<protein>
    <recommendedName>
        <fullName evidence="2">Fungal lipase-type domain-containing protein</fullName>
    </recommendedName>
</protein>
<feature type="compositionally biased region" description="Basic residues" evidence="1">
    <location>
        <begin position="263"/>
        <end position="272"/>
    </location>
</feature>
<feature type="region of interest" description="Disordered" evidence="1">
    <location>
        <begin position="98"/>
        <end position="170"/>
    </location>
</feature>
<dbReference type="SUPFAM" id="SSF53474">
    <property type="entry name" value="alpha/beta-Hydrolases"/>
    <property type="match status" value="1"/>
</dbReference>
<dbReference type="PANTHER" id="PTHR46023:SF6">
    <property type="entry name" value="LIPASE CLASS 3 FAMILY PROTEIN"/>
    <property type="match status" value="1"/>
</dbReference>
<feature type="compositionally biased region" description="Basic and acidic residues" evidence="1">
    <location>
        <begin position="536"/>
        <end position="551"/>
    </location>
</feature>
<dbReference type="InterPro" id="IPR029058">
    <property type="entry name" value="AB_hydrolase_fold"/>
</dbReference>
<feature type="compositionally biased region" description="Pro residues" evidence="1">
    <location>
        <begin position="39"/>
        <end position="53"/>
    </location>
</feature>
<comment type="caution">
    <text evidence="3">The sequence shown here is derived from an EMBL/GenBank/DDBJ whole genome shotgun (WGS) entry which is preliminary data.</text>
</comment>
<evidence type="ECO:0000313" key="4">
    <source>
        <dbReference type="Proteomes" id="UP001498421"/>
    </source>
</evidence>
<keyword evidence="4" id="KW-1185">Reference proteome</keyword>
<dbReference type="CDD" id="cd00519">
    <property type="entry name" value="Lipase_3"/>
    <property type="match status" value="1"/>
</dbReference>